<dbReference type="AlphaFoldDB" id="A0AAD1Y696"/>
<dbReference type="EMBL" id="CAMPGE010027843">
    <property type="protein sequence ID" value="CAI2385434.1"/>
    <property type="molecule type" value="Genomic_DNA"/>
</dbReference>
<dbReference type="Proteomes" id="UP001295684">
    <property type="component" value="Unassembled WGS sequence"/>
</dbReference>
<reference evidence="1" key="1">
    <citation type="submission" date="2023-07" db="EMBL/GenBank/DDBJ databases">
        <authorList>
            <consortium name="AG Swart"/>
            <person name="Singh M."/>
            <person name="Singh A."/>
            <person name="Seah K."/>
            <person name="Emmerich C."/>
        </authorList>
    </citation>
    <scope>NUCLEOTIDE SEQUENCE</scope>
    <source>
        <strain evidence="1">DP1</strain>
    </source>
</reference>
<keyword evidence="2" id="KW-1185">Reference proteome</keyword>
<gene>
    <name evidence="1" type="ORF">ECRASSUSDP1_LOCUS26998</name>
</gene>
<protein>
    <submittedName>
        <fullName evidence="1">Uncharacterized protein</fullName>
    </submittedName>
</protein>
<accession>A0AAD1Y696</accession>
<evidence type="ECO:0000313" key="2">
    <source>
        <dbReference type="Proteomes" id="UP001295684"/>
    </source>
</evidence>
<comment type="caution">
    <text evidence="1">The sequence shown here is derived from an EMBL/GenBank/DDBJ whole genome shotgun (WGS) entry which is preliminary data.</text>
</comment>
<organism evidence="1 2">
    <name type="scientific">Euplotes crassus</name>
    <dbReference type="NCBI Taxonomy" id="5936"/>
    <lineage>
        <taxon>Eukaryota</taxon>
        <taxon>Sar</taxon>
        <taxon>Alveolata</taxon>
        <taxon>Ciliophora</taxon>
        <taxon>Intramacronucleata</taxon>
        <taxon>Spirotrichea</taxon>
        <taxon>Hypotrichia</taxon>
        <taxon>Euplotida</taxon>
        <taxon>Euplotidae</taxon>
        <taxon>Moneuplotes</taxon>
    </lineage>
</organism>
<name>A0AAD1Y696_EUPCR</name>
<sequence length="100" mass="11522">MKHFCQICLIITSRGRNTFMKVSGRSRQENFRNELPIYLLLPLGTSAESLLHSSGMTLSSLFSGDLGRGCTLLSKSSSIFFWRFWRFVIHLLMKIFLSRT</sequence>
<proteinExistence type="predicted"/>
<evidence type="ECO:0000313" key="1">
    <source>
        <dbReference type="EMBL" id="CAI2385434.1"/>
    </source>
</evidence>